<evidence type="ECO:0000313" key="3">
    <source>
        <dbReference type="Proteomes" id="UP000260943"/>
    </source>
</evidence>
<evidence type="ECO:0000313" key="2">
    <source>
        <dbReference type="EMBL" id="RGL11721.1"/>
    </source>
</evidence>
<accession>A0A3E4QX96</accession>
<feature type="transmembrane region" description="Helical" evidence="1">
    <location>
        <begin position="22"/>
        <end position="45"/>
    </location>
</feature>
<dbReference type="EMBL" id="QSRJ01000002">
    <property type="protein sequence ID" value="RGL11721.1"/>
    <property type="molecule type" value="Genomic_DNA"/>
</dbReference>
<gene>
    <name evidence="2" type="ORF">DXC81_02780</name>
</gene>
<name>A0A3E4QX96_9ACTN</name>
<keyword evidence="1" id="KW-0472">Membrane</keyword>
<keyword evidence="1" id="KW-0812">Transmembrane</keyword>
<keyword evidence="1" id="KW-1133">Transmembrane helix</keyword>
<comment type="caution">
    <text evidence="2">The sequence shown here is derived from an EMBL/GenBank/DDBJ whole genome shotgun (WGS) entry which is preliminary data.</text>
</comment>
<evidence type="ECO:0000256" key="1">
    <source>
        <dbReference type="SAM" id="Phobius"/>
    </source>
</evidence>
<dbReference type="Proteomes" id="UP000260943">
    <property type="component" value="Unassembled WGS sequence"/>
</dbReference>
<organism evidence="2 3">
    <name type="scientific">Collinsella tanakaei</name>
    <dbReference type="NCBI Taxonomy" id="626935"/>
    <lineage>
        <taxon>Bacteria</taxon>
        <taxon>Bacillati</taxon>
        <taxon>Actinomycetota</taxon>
        <taxon>Coriobacteriia</taxon>
        <taxon>Coriobacteriales</taxon>
        <taxon>Coriobacteriaceae</taxon>
        <taxon>Collinsella</taxon>
    </lineage>
</organism>
<proteinExistence type="predicted"/>
<sequence>MRRPNTGGLPCKTAARCGGARVYSPGGCGCALLMFPVVAAGAGIALALSGVALMAAVCLIIAVGITVFFAATANRRREQGKTLGG</sequence>
<dbReference type="RefSeq" id="WP_117679068.1">
    <property type="nucleotide sequence ID" value="NZ_QSRJ01000002.1"/>
</dbReference>
<protein>
    <submittedName>
        <fullName evidence="2">Uncharacterized protein</fullName>
    </submittedName>
</protein>
<reference evidence="2 3" key="1">
    <citation type="submission" date="2018-08" db="EMBL/GenBank/DDBJ databases">
        <title>A genome reference for cultivated species of the human gut microbiota.</title>
        <authorList>
            <person name="Zou Y."/>
            <person name="Xue W."/>
            <person name="Luo G."/>
        </authorList>
    </citation>
    <scope>NUCLEOTIDE SEQUENCE [LARGE SCALE GENOMIC DNA]</scope>
    <source>
        <strain evidence="2 3">TF08-14</strain>
    </source>
</reference>
<dbReference type="AlphaFoldDB" id="A0A3E4QX96"/>
<feature type="transmembrane region" description="Helical" evidence="1">
    <location>
        <begin position="51"/>
        <end position="71"/>
    </location>
</feature>